<dbReference type="RefSeq" id="WP_121145259.1">
    <property type="nucleotide sequence ID" value="NZ_RBWY01000003.1"/>
</dbReference>
<dbReference type="OrthoDB" id="1046747at2"/>
<sequence>MKKGILYSCFIIASFVFLNDVSFAKLTYQQINLLLENDDIQMFTISSVLVKKSSMSIEHSSDSSQSKTIVEYDEKGLLINYYSAAAIGSTAEAQRTMITTLMRNGDNKWQRKQTVGSYEIDNSLYVLKNNAIEITLLPSYDFNEERVILQHNNLLDSGEFGVIFEYKKPVENEKFSIEYLFDPKGSLNLYRFTNIDSNEYGYESMVSTQFEYDDRQRLVKANEYSHYQFMTELADSITTQIIYSNFDEYGNWLTKVEQAEGKQTVYKRTIEYWNS</sequence>
<name>A0A495RCU0_9GAMM</name>
<evidence type="ECO:0000313" key="1">
    <source>
        <dbReference type="EMBL" id="RKS85100.1"/>
    </source>
</evidence>
<dbReference type="EMBL" id="RBWY01000003">
    <property type="protein sequence ID" value="RKS85100.1"/>
    <property type="molecule type" value="Genomic_DNA"/>
</dbReference>
<comment type="caution">
    <text evidence="1">The sequence shown here is derived from an EMBL/GenBank/DDBJ whole genome shotgun (WGS) entry which is preliminary data.</text>
</comment>
<accession>A0A495RCU0</accession>
<keyword evidence="2" id="KW-1185">Reference proteome</keyword>
<reference evidence="1 2" key="1">
    <citation type="submission" date="2018-10" db="EMBL/GenBank/DDBJ databases">
        <title>Genomic Encyclopedia of Type Strains, Phase IV (KMG-IV): sequencing the most valuable type-strain genomes for metagenomic binning, comparative biology and taxonomic classification.</title>
        <authorList>
            <person name="Goeker M."/>
        </authorList>
    </citation>
    <scope>NUCLEOTIDE SEQUENCE [LARGE SCALE GENOMIC DNA]</scope>
    <source>
        <strain evidence="1 2">DSM 22228</strain>
    </source>
</reference>
<organism evidence="1 2">
    <name type="scientific">Orbus hercynius</name>
    <dbReference type="NCBI Taxonomy" id="593135"/>
    <lineage>
        <taxon>Bacteria</taxon>
        <taxon>Pseudomonadati</taxon>
        <taxon>Pseudomonadota</taxon>
        <taxon>Gammaproteobacteria</taxon>
        <taxon>Orbales</taxon>
        <taxon>Orbaceae</taxon>
        <taxon>Orbus</taxon>
    </lineage>
</organism>
<evidence type="ECO:0000313" key="2">
    <source>
        <dbReference type="Proteomes" id="UP000278542"/>
    </source>
</evidence>
<proteinExistence type="predicted"/>
<protein>
    <submittedName>
        <fullName evidence="1">Uncharacterized protein</fullName>
    </submittedName>
</protein>
<gene>
    <name evidence="1" type="ORF">DES39_1609</name>
</gene>
<dbReference type="Proteomes" id="UP000278542">
    <property type="component" value="Unassembled WGS sequence"/>
</dbReference>
<dbReference type="AlphaFoldDB" id="A0A495RCU0"/>